<dbReference type="PANTHER" id="PTHR47592:SF27">
    <property type="entry name" value="OS08G0421700 PROTEIN"/>
    <property type="match status" value="1"/>
</dbReference>
<sequence>MLFYLTTLNLAKFLKEDAPILPEGETDKEKQLAVDAWKHAEYLCKNYILNGLDYTLYNEYSSVDSAKNLWTSLENKYKTEVAGAKKFIVGKFLDYKMVDSKTVASIIEKLPPSWKDFKNYLKHKRKKIKLEELVVRLGIEENNRKAEKCIIDSTIDLKAIVVENRPHSNKKRKFSGEGSNKNPRFTKKFNGKCFNCNKMGHQSKDCHIDLCAVISECNMVGNSKEWWVERQGKVILKMTSRKELTLNNVLHVSDIRKNLVSGSLLSKNGFKLVFVSDKFVLSKNEMYIGKGYLSDGVTTQLSGLS</sequence>
<dbReference type="InterPro" id="IPR036875">
    <property type="entry name" value="Znf_CCHC_sf"/>
</dbReference>
<reference evidence="3 4" key="1">
    <citation type="submission" date="2019-08" db="EMBL/GenBank/DDBJ databases">
        <title>Draft genome sequences of two oriental melons (Cucumis melo L. var makuwa).</title>
        <authorList>
            <person name="Kwon S.-Y."/>
        </authorList>
    </citation>
    <scope>NUCLEOTIDE SEQUENCE [LARGE SCALE GENOMIC DNA]</scope>
    <source>
        <strain evidence="4">cv. Chang Bougi</strain>
        <tissue evidence="3">Leaf</tissue>
    </source>
</reference>
<evidence type="ECO:0000313" key="4">
    <source>
        <dbReference type="Proteomes" id="UP000321947"/>
    </source>
</evidence>
<dbReference type="Pfam" id="PF00098">
    <property type="entry name" value="zf-CCHC"/>
    <property type="match status" value="1"/>
</dbReference>
<dbReference type="SMART" id="SM00343">
    <property type="entry name" value="ZnF_C2HC"/>
    <property type="match status" value="1"/>
</dbReference>
<accession>A0A5D3BUY6</accession>
<name>A0A5D3BUY6_CUCMM</name>
<dbReference type="PROSITE" id="PS50158">
    <property type="entry name" value="ZF_CCHC"/>
    <property type="match status" value="1"/>
</dbReference>
<gene>
    <name evidence="3" type="ORF">E5676_scaffold755G00050</name>
</gene>
<comment type="caution">
    <text evidence="3">The sequence shown here is derived from an EMBL/GenBank/DDBJ whole genome shotgun (WGS) entry which is preliminary data.</text>
</comment>
<dbReference type="InterPro" id="IPR001878">
    <property type="entry name" value="Znf_CCHC"/>
</dbReference>
<feature type="domain" description="CCHC-type" evidence="2">
    <location>
        <begin position="192"/>
        <end position="206"/>
    </location>
</feature>
<dbReference type="PANTHER" id="PTHR47592">
    <property type="entry name" value="PBF68 PROTEIN"/>
    <property type="match status" value="1"/>
</dbReference>
<keyword evidence="1" id="KW-0862">Zinc</keyword>
<proteinExistence type="predicted"/>
<dbReference type="InterPro" id="IPR054722">
    <property type="entry name" value="PolX-like_BBD"/>
</dbReference>
<dbReference type="SUPFAM" id="SSF57756">
    <property type="entry name" value="Retrovirus zinc finger-like domains"/>
    <property type="match status" value="1"/>
</dbReference>
<dbReference type="Pfam" id="PF22936">
    <property type="entry name" value="Pol_BBD"/>
    <property type="match status" value="1"/>
</dbReference>
<dbReference type="EMBL" id="SSTD01015305">
    <property type="protein sequence ID" value="TYK02905.1"/>
    <property type="molecule type" value="Genomic_DNA"/>
</dbReference>
<dbReference type="AlphaFoldDB" id="A0A5D3BUY6"/>
<protein>
    <submittedName>
        <fullName evidence="3">Pol polyprotein</fullName>
    </submittedName>
</protein>
<organism evidence="3 4">
    <name type="scientific">Cucumis melo var. makuwa</name>
    <name type="common">Oriental melon</name>
    <dbReference type="NCBI Taxonomy" id="1194695"/>
    <lineage>
        <taxon>Eukaryota</taxon>
        <taxon>Viridiplantae</taxon>
        <taxon>Streptophyta</taxon>
        <taxon>Embryophyta</taxon>
        <taxon>Tracheophyta</taxon>
        <taxon>Spermatophyta</taxon>
        <taxon>Magnoliopsida</taxon>
        <taxon>eudicotyledons</taxon>
        <taxon>Gunneridae</taxon>
        <taxon>Pentapetalae</taxon>
        <taxon>rosids</taxon>
        <taxon>fabids</taxon>
        <taxon>Cucurbitales</taxon>
        <taxon>Cucurbitaceae</taxon>
        <taxon>Benincaseae</taxon>
        <taxon>Cucumis</taxon>
    </lineage>
</organism>
<dbReference type="Pfam" id="PF14223">
    <property type="entry name" value="Retrotran_gag_2"/>
    <property type="match status" value="1"/>
</dbReference>
<evidence type="ECO:0000313" key="3">
    <source>
        <dbReference type="EMBL" id="TYK02905.1"/>
    </source>
</evidence>
<keyword evidence="1" id="KW-0863">Zinc-finger</keyword>
<evidence type="ECO:0000259" key="2">
    <source>
        <dbReference type="PROSITE" id="PS50158"/>
    </source>
</evidence>
<keyword evidence="1" id="KW-0479">Metal-binding</keyword>
<dbReference type="Proteomes" id="UP000321947">
    <property type="component" value="Unassembled WGS sequence"/>
</dbReference>
<evidence type="ECO:0000256" key="1">
    <source>
        <dbReference type="PROSITE-ProRule" id="PRU00047"/>
    </source>
</evidence>
<dbReference type="GO" id="GO:0003676">
    <property type="term" value="F:nucleic acid binding"/>
    <property type="evidence" value="ECO:0007669"/>
    <property type="project" value="InterPro"/>
</dbReference>
<dbReference type="GO" id="GO:0008270">
    <property type="term" value="F:zinc ion binding"/>
    <property type="evidence" value="ECO:0007669"/>
    <property type="project" value="UniProtKB-KW"/>
</dbReference>